<reference evidence="1" key="1">
    <citation type="submission" date="2023-06" db="EMBL/GenBank/DDBJ databases">
        <authorList>
            <person name="Kurt Z."/>
        </authorList>
    </citation>
    <scope>NUCLEOTIDE SEQUENCE</scope>
</reference>
<gene>
    <name evidence="1" type="ORF">HINF_LOCUS21402</name>
    <name evidence="2" type="ORF">HINF_LOCUS47259</name>
</gene>
<organism evidence="1">
    <name type="scientific">Hexamita inflata</name>
    <dbReference type="NCBI Taxonomy" id="28002"/>
    <lineage>
        <taxon>Eukaryota</taxon>
        <taxon>Metamonada</taxon>
        <taxon>Diplomonadida</taxon>
        <taxon>Hexamitidae</taxon>
        <taxon>Hexamitinae</taxon>
        <taxon>Hexamita</taxon>
    </lineage>
</organism>
<dbReference type="Proteomes" id="UP001642409">
    <property type="component" value="Unassembled WGS sequence"/>
</dbReference>
<comment type="caution">
    <text evidence="1">The sequence shown here is derived from an EMBL/GenBank/DDBJ whole genome shotgun (WGS) entry which is preliminary data.</text>
</comment>
<protein>
    <submittedName>
        <fullName evidence="2">Hypothetical_protein</fullName>
    </submittedName>
</protein>
<dbReference type="AlphaFoldDB" id="A0AA86P7X9"/>
<keyword evidence="3" id="KW-1185">Reference proteome</keyword>
<evidence type="ECO:0000313" key="1">
    <source>
        <dbReference type="EMBL" id="CAI9933757.1"/>
    </source>
</evidence>
<evidence type="ECO:0000313" key="3">
    <source>
        <dbReference type="Proteomes" id="UP001642409"/>
    </source>
</evidence>
<proteinExistence type="predicted"/>
<sequence length="451" mass="53508">MIVKEVYDHNKAEILQQLDIRQIDKQKMTQPRTKLQKSGIYIKILNISGNEDTQVKILNTTSGQNLVLYGDYYILKKEIEYVMLNVADEGESYSLHFDHEVSFEWYPEFIDIVRSSSGIQIVMLGEYYSYNQYYYNNYISTQPYKVIAGSDLVLVKDPSSKECIKHSKQQVIVKQHQQLDIRQLCYDYGLITFEFGGKQYEGWICIRFVTQLGREYLCSCRECINNKLKKLPIELTPNDNSTTYKLIIQEVFMRKMLEQFHSCKCQECQERYGQIGNNILLKYWQQSRCSIEQLPLDIVKKGLFHFYQPHKRCIKCKYIRIQEYLGKNMHYITTTEKLQKQFTDTILPKCYEPAPESLKEDLKTLVQKCDKTQLDDLLEQINILTSCEPKYSIVALKDNIRNWNRNINMKIDNTYFKDQITKIIETEIWRIGIENQGQQLQDQSIQYEQFE</sequence>
<reference evidence="2 3" key="2">
    <citation type="submission" date="2024-07" db="EMBL/GenBank/DDBJ databases">
        <authorList>
            <person name="Akdeniz Z."/>
        </authorList>
    </citation>
    <scope>NUCLEOTIDE SEQUENCE [LARGE SCALE GENOMIC DNA]</scope>
</reference>
<accession>A0AA86P7X9</accession>
<dbReference type="EMBL" id="CATOUU010000548">
    <property type="protein sequence ID" value="CAI9933757.1"/>
    <property type="molecule type" value="Genomic_DNA"/>
</dbReference>
<dbReference type="EMBL" id="CAXDID020000211">
    <property type="protein sequence ID" value="CAL6056917.1"/>
    <property type="molecule type" value="Genomic_DNA"/>
</dbReference>
<evidence type="ECO:0000313" key="2">
    <source>
        <dbReference type="EMBL" id="CAL6056917.1"/>
    </source>
</evidence>
<name>A0AA86P7X9_9EUKA</name>